<dbReference type="Gene3D" id="3.40.50.1820">
    <property type="entry name" value="alpha/beta hydrolase"/>
    <property type="match status" value="1"/>
</dbReference>
<sequence>MTSVRFNADTSACGVRVKFIHMDMATIEVAFSGPVEGAPVLALHGGMGGWDQSLILAQALFGEGSVRRLLAVSRPGYLGTALEAGRGPAAEADLYAALLDHLGIERAAVIAVSAGGPAALAFAHRYPERVAALVLVSCCTGTLVPPRAVSLMLPLMRLAARSALVNRMLKRRLGDPVEAARRSIRDPDVLARTLADPDASRLMALLNRSVSDRMAERLPGTIADTRCFAAQAEIAVKSLKAPTLVIHGTADRVVPFEHGSRVAEQAPSGELMAVEGGEHVALFTALDHVRSRVAVFLAANEKPASG</sequence>
<dbReference type="SUPFAM" id="SSF53474">
    <property type="entry name" value="alpha/beta-Hydrolases"/>
    <property type="match status" value="1"/>
</dbReference>
<organism evidence="2 3">
    <name type="scientific">Martelella radicis</name>
    <dbReference type="NCBI Taxonomy" id="1397476"/>
    <lineage>
        <taxon>Bacteria</taxon>
        <taxon>Pseudomonadati</taxon>
        <taxon>Pseudomonadota</taxon>
        <taxon>Alphaproteobacteria</taxon>
        <taxon>Hyphomicrobiales</taxon>
        <taxon>Aurantimonadaceae</taxon>
        <taxon>Martelella</taxon>
    </lineage>
</organism>
<dbReference type="InterPro" id="IPR029058">
    <property type="entry name" value="AB_hydrolase_fold"/>
</dbReference>
<keyword evidence="3" id="KW-1185">Reference proteome</keyword>
<gene>
    <name evidence="2" type="ORF">GGR30_002136</name>
</gene>
<reference evidence="2 3" key="1">
    <citation type="submission" date="2020-08" db="EMBL/GenBank/DDBJ databases">
        <title>Genomic Encyclopedia of Type Strains, Phase IV (KMG-IV): sequencing the most valuable type-strain genomes for metagenomic binning, comparative biology and taxonomic classification.</title>
        <authorList>
            <person name="Goeker M."/>
        </authorList>
    </citation>
    <scope>NUCLEOTIDE SEQUENCE [LARGE SCALE GENOMIC DNA]</scope>
    <source>
        <strain evidence="2 3">DSM 28101</strain>
    </source>
</reference>
<dbReference type="PANTHER" id="PTHR43433">
    <property type="entry name" value="HYDROLASE, ALPHA/BETA FOLD FAMILY PROTEIN"/>
    <property type="match status" value="1"/>
</dbReference>
<dbReference type="PANTHER" id="PTHR43433:SF1">
    <property type="entry name" value="BLL5160 PROTEIN"/>
    <property type="match status" value="1"/>
</dbReference>
<dbReference type="Proteomes" id="UP000530571">
    <property type="component" value="Unassembled WGS sequence"/>
</dbReference>
<protein>
    <submittedName>
        <fullName evidence="2">Pimeloyl-ACP methyl ester carboxylesterase</fullName>
    </submittedName>
</protein>
<evidence type="ECO:0000259" key="1">
    <source>
        <dbReference type="Pfam" id="PF00561"/>
    </source>
</evidence>
<dbReference type="Pfam" id="PF00561">
    <property type="entry name" value="Abhydrolase_1"/>
    <property type="match status" value="1"/>
</dbReference>
<dbReference type="AlphaFoldDB" id="A0A7W6KJE8"/>
<dbReference type="InterPro" id="IPR000073">
    <property type="entry name" value="AB_hydrolase_1"/>
</dbReference>
<dbReference type="EMBL" id="JACIDZ010000006">
    <property type="protein sequence ID" value="MBB4122207.1"/>
    <property type="molecule type" value="Genomic_DNA"/>
</dbReference>
<accession>A0A7W6KJE8</accession>
<dbReference type="InterPro" id="IPR050471">
    <property type="entry name" value="AB_hydrolase"/>
</dbReference>
<feature type="domain" description="AB hydrolase-1" evidence="1">
    <location>
        <begin position="39"/>
        <end position="284"/>
    </location>
</feature>
<evidence type="ECO:0000313" key="2">
    <source>
        <dbReference type="EMBL" id="MBB4122207.1"/>
    </source>
</evidence>
<comment type="caution">
    <text evidence="2">The sequence shown here is derived from an EMBL/GenBank/DDBJ whole genome shotgun (WGS) entry which is preliminary data.</text>
</comment>
<proteinExistence type="predicted"/>
<dbReference type="RefSeq" id="WP_183486027.1">
    <property type="nucleotide sequence ID" value="NZ_JACIDZ010000006.1"/>
</dbReference>
<evidence type="ECO:0000313" key="3">
    <source>
        <dbReference type="Proteomes" id="UP000530571"/>
    </source>
</evidence>
<name>A0A7W6KJE8_9HYPH</name>